<comment type="catalytic activity">
    <reaction evidence="1 11">
        <text>Endonucleolytic cleavage of DNA to give random double-stranded fragments with terminal 5'-phosphates, ATP is simultaneously hydrolyzed.</text>
        <dbReference type="EC" id="3.1.21.3"/>
    </reaction>
</comment>
<dbReference type="AlphaFoldDB" id="A0A9X2MAK3"/>
<dbReference type="Pfam" id="PF18766">
    <property type="entry name" value="SWI2_SNF2"/>
    <property type="match status" value="1"/>
</dbReference>
<dbReference type="InterPro" id="IPR007409">
    <property type="entry name" value="Restrct_endonuc_type1_HsdR_N"/>
</dbReference>
<keyword evidence="4" id="KW-0540">Nuclease</keyword>
<dbReference type="Proteomes" id="UP001140817">
    <property type="component" value="Unassembled WGS sequence"/>
</dbReference>
<evidence type="ECO:0000256" key="8">
    <source>
        <dbReference type="ARBA" id="ARBA00022801"/>
    </source>
</evidence>
<organism evidence="13 14">
    <name type="scientific">Terrisporobacter muris</name>
    <dbReference type="NCBI Taxonomy" id="2963284"/>
    <lineage>
        <taxon>Bacteria</taxon>
        <taxon>Bacillati</taxon>
        <taxon>Bacillota</taxon>
        <taxon>Clostridia</taxon>
        <taxon>Peptostreptococcales</taxon>
        <taxon>Peptostreptococcaceae</taxon>
        <taxon>Terrisporobacter</taxon>
    </lineage>
</organism>
<name>A0A9X2MAK3_9FIRM</name>
<evidence type="ECO:0000256" key="9">
    <source>
        <dbReference type="ARBA" id="ARBA00022840"/>
    </source>
</evidence>
<evidence type="ECO:0000256" key="7">
    <source>
        <dbReference type="ARBA" id="ARBA00022759"/>
    </source>
</evidence>
<dbReference type="Gene3D" id="3.90.1570.50">
    <property type="match status" value="1"/>
</dbReference>
<sequence length="1086" mass="124970">MSEYTEVESPFLTQLKNLGWTVIEHSDGVVPTNPSISLRENFREIVIKSEFKKAIKYINRLEDNREWLTDKQLNDLYNDLININYKSLQEANKAITELLVSSKPRVDKNELTGEDNVAVKLIDFDNIENNSFVAINQYRVDTIGTVKKCIIPDIVLFINGIPVVVVECKVACSYATNPMEEGITQLLRYQNRRLNTAGNVEKEGEEQLFYYNQFMISTYGDDARVGTISSGYDHFLPWKSIYPKKYQEYELPLGKERSQEILIQGMLNKENIIKIIQNFIIYKPIDTDGKIEIKIVCRYQQFRAVSKTIDRLLNGKTYKDRSGVIWHTQGSGKSLTMVFLVRQMRNIESLKDYKVLMVNDRTDLEEQLAETAKLTGETIDIVENSRELKSKLSTNSSNLTLVMMHKFGDKRLNQDDEDTLISLGLQKEDILPQIEALGVVNNSDRILILIDESHRTQNNPFGLAGNLFKAFPNSSKIAFTGTPLITGKHKRKTTDIFGTYIDTYKSKDSVRDGATLQIMYVGRKDKLDLLDKSAFDSEFSEIFKDKSEEELKEIKKKYGSYKDFLESDDHIKTLSYNIIDHYTKEILPNGFKAQVVCISKVATAKYKRYLDKAIEDKIKELDKCGHLLDYELLKKLKFIKTAVIVSDGGNDKPDVIRYSKESKECDAIENFKKKFDYDKPETGIAILIVCSKLLTGFDAPIEQVMYLDKKMKEHNLFQAITRVNRTAKDKYKGYIVDYANNADLIAETLAIYSGDDDDEVKSAIVDVNSEKPVLNDRYLRLVNLFKENGIGEIEDYITYKITDSNKQYEILEKCIDACENLQTRAKFEIDYKMFLMSLDVLIHLDIEEKYVQAMKSFGHIQARIKHRYKDDSINLMGVGEKIKDLINKHVESKGISNRVRPLELFDVDFKQNLENHKSTKAKASEMEHATRKYININRSMDPALYQTFSEKLDEILKKYDADIETRYKELEKLLDEILKGRNENSVSGLDSIKEAPFYDLILNIAFKDSKPEDEEQIKSITVEIVNTIIAEMKKITWGNPVVIKRVSGEVGDILLDSCVDELEDNEDILVSEIINLARKRYDLMVN</sequence>
<dbReference type="InterPro" id="IPR040980">
    <property type="entry name" value="SWI2_SNF2"/>
</dbReference>
<dbReference type="InterPro" id="IPR051268">
    <property type="entry name" value="Type-I_R_enzyme_R_subunit"/>
</dbReference>
<evidence type="ECO:0000256" key="5">
    <source>
        <dbReference type="ARBA" id="ARBA00022741"/>
    </source>
</evidence>
<dbReference type="Pfam" id="PF04313">
    <property type="entry name" value="HSDR_N"/>
    <property type="match status" value="1"/>
</dbReference>
<dbReference type="PROSITE" id="PS51192">
    <property type="entry name" value="HELICASE_ATP_BIND_1"/>
    <property type="match status" value="1"/>
</dbReference>
<feature type="domain" description="Helicase ATP-binding" evidence="12">
    <location>
        <begin position="314"/>
        <end position="501"/>
    </location>
</feature>
<evidence type="ECO:0000256" key="4">
    <source>
        <dbReference type="ARBA" id="ARBA00022722"/>
    </source>
</evidence>
<evidence type="ECO:0000256" key="11">
    <source>
        <dbReference type="RuleBase" id="RU364115"/>
    </source>
</evidence>
<keyword evidence="8 11" id="KW-0378">Hydrolase</keyword>
<evidence type="ECO:0000313" key="13">
    <source>
        <dbReference type="EMBL" id="MCR1822355.1"/>
    </source>
</evidence>
<dbReference type="PANTHER" id="PTHR30195">
    <property type="entry name" value="TYPE I SITE-SPECIFIC DEOXYRIBONUCLEASE PROTEIN SUBUNIT M AND R"/>
    <property type="match status" value="1"/>
</dbReference>
<dbReference type="GO" id="GO:0009035">
    <property type="term" value="F:type I site-specific deoxyribonuclease activity"/>
    <property type="evidence" value="ECO:0007669"/>
    <property type="project" value="UniProtKB-EC"/>
</dbReference>
<keyword evidence="10 11" id="KW-0238">DNA-binding</keyword>
<evidence type="ECO:0000313" key="14">
    <source>
        <dbReference type="Proteomes" id="UP001140817"/>
    </source>
</evidence>
<evidence type="ECO:0000256" key="10">
    <source>
        <dbReference type="ARBA" id="ARBA00023125"/>
    </source>
</evidence>
<dbReference type="NCBIfam" id="TIGR00348">
    <property type="entry name" value="hsdR"/>
    <property type="match status" value="1"/>
</dbReference>
<evidence type="ECO:0000256" key="6">
    <source>
        <dbReference type="ARBA" id="ARBA00022747"/>
    </source>
</evidence>
<keyword evidence="9 11" id="KW-0067">ATP-binding</keyword>
<gene>
    <name evidence="13" type="ORF">NSA58_06095</name>
</gene>
<dbReference type="SUPFAM" id="SSF52540">
    <property type="entry name" value="P-loop containing nucleoside triphosphate hydrolases"/>
    <property type="match status" value="1"/>
</dbReference>
<keyword evidence="6 11" id="KW-0680">Restriction system</keyword>
<dbReference type="PANTHER" id="PTHR30195:SF15">
    <property type="entry name" value="TYPE I RESTRICTION ENZYME HINDI ENDONUCLEASE SUBUNIT"/>
    <property type="match status" value="1"/>
</dbReference>
<dbReference type="Pfam" id="PF22679">
    <property type="entry name" value="T1R_D3-like"/>
    <property type="match status" value="1"/>
</dbReference>
<keyword evidence="14" id="KW-1185">Reference proteome</keyword>
<keyword evidence="7" id="KW-0255">Endonuclease</keyword>
<keyword evidence="5 11" id="KW-0547">Nucleotide-binding</keyword>
<comment type="subunit">
    <text evidence="3 11">The type I restriction/modification system is composed of three polypeptides R, M and S.</text>
</comment>
<dbReference type="InterPro" id="IPR027417">
    <property type="entry name" value="P-loop_NTPase"/>
</dbReference>
<proteinExistence type="inferred from homology"/>
<comment type="similarity">
    <text evidence="2 11">Belongs to the HsdR family.</text>
</comment>
<dbReference type="RefSeq" id="WP_257560257.1">
    <property type="nucleotide sequence ID" value="NZ_JANKBY010000050.1"/>
</dbReference>
<dbReference type="GO" id="GO:0003677">
    <property type="term" value="F:DNA binding"/>
    <property type="evidence" value="ECO:0007669"/>
    <property type="project" value="UniProtKB-KW"/>
</dbReference>
<dbReference type="InterPro" id="IPR055180">
    <property type="entry name" value="HsdR_RecA-like_helicase_dom_2"/>
</dbReference>
<dbReference type="EC" id="3.1.21.3" evidence="11"/>
<comment type="function">
    <text evidence="11">Subunit R is required for both nuclease and ATPase activities, but not for modification.</text>
</comment>
<dbReference type="GO" id="GO:0005524">
    <property type="term" value="F:ATP binding"/>
    <property type="evidence" value="ECO:0007669"/>
    <property type="project" value="UniProtKB-KW"/>
</dbReference>
<evidence type="ECO:0000256" key="2">
    <source>
        <dbReference type="ARBA" id="ARBA00008598"/>
    </source>
</evidence>
<dbReference type="SMART" id="SM00487">
    <property type="entry name" value="DEXDc"/>
    <property type="match status" value="1"/>
</dbReference>
<protein>
    <recommendedName>
        <fullName evidence="11">Type I restriction enzyme endonuclease subunit</fullName>
        <shortName evidence="11">R protein</shortName>
        <ecNumber evidence="11">3.1.21.3</ecNumber>
    </recommendedName>
    <alternativeName>
        <fullName evidence="11">Type-1 restriction enzyme R protein</fullName>
    </alternativeName>
</protein>
<dbReference type="EMBL" id="JANKBY010000050">
    <property type="protein sequence ID" value="MCR1822355.1"/>
    <property type="molecule type" value="Genomic_DNA"/>
</dbReference>
<comment type="caution">
    <text evidence="13">The sequence shown here is derived from an EMBL/GenBank/DDBJ whole genome shotgun (WGS) entry which is preliminary data.</text>
</comment>
<dbReference type="GO" id="GO:0009307">
    <property type="term" value="P:DNA restriction-modification system"/>
    <property type="evidence" value="ECO:0007669"/>
    <property type="project" value="UniProtKB-KW"/>
</dbReference>
<dbReference type="InterPro" id="IPR004473">
    <property type="entry name" value="Restrct_endonuc_typeI_HsdR"/>
</dbReference>
<evidence type="ECO:0000259" key="12">
    <source>
        <dbReference type="PROSITE" id="PS51192"/>
    </source>
</evidence>
<dbReference type="CDD" id="cd22332">
    <property type="entry name" value="HsdR_N"/>
    <property type="match status" value="1"/>
</dbReference>
<dbReference type="CDD" id="cd18800">
    <property type="entry name" value="SF2_C_EcoR124I-like"/>
    <property type="match status" value="1"/>
</dbReference>
<dbReference type="InterPro" id="IPR014001">
    <property type="entry name" value="Helicase_ATP-bd"/>
</dbReference>
<evidence type="ECO:0000256" key="1">
    <source>
        <dbReference type="ARBA" id="ARBA00000851"/>
    </source>
</evidence>
<reference evidence="13" key="1">
    <citation type="submission" date="2022-07" db="EMBL/GenBank/DDBJ databases">
        <title>Enhanced cultured diversity of the mouse gut microbiota enables custom-made synthetic communities.</title>
        <authorList>
            <person name="Afrizal A."/>
        </authorList>
    </citation>
    <scope>NUCLEOTIDE SEQUENCE</scope>
    <source>
        <strain evidence="13">DSM 29186</strain>
    </source>
</reference>
<accession>A0A9X2MAK3</accession>
<dbReference type="Gene3D" id="3.40.50.300">
    <property type="entry name" value="P-loop containing nucleotide triphosphate hydrolases"/>
    <property type="match status" value="2"/>
</dbReference>
<evidence type="ECO:0000256" key="3">
    <source>
        <dbReference type="ARBA" id="ARBA00011296"/>
    </source>
</evidence>